<dbReference type="Gene3D" id="3.90.120.10">
    <property type="entry name" value="DNA Methylase, subunit A, domain 2"/>
    <property type="match status" value="1"/>
</dbReference>
<keyword evidence="2 6" id="KW-0489">Methyltransferase</keyword>
<evidence type="ECO:0000313" key="8">
    <source>
        <dbReference type="Proteomes" id="UP000317573"/>
    </source>
</evidence>
<dbReference type="GO" id="GO:0032259">
    <property type="term" value="P:methylation"/>
    <property type="evidence" value="ECO:0007669"/>
    <property type="project" value="UniProtKB-KW"/>
</dbReference>
<evidence type="ECO:0000256" key="1">
    <source>
        <dbReference type="ARBA" id="ARBA00011975"/>
    </source>
</evidence>
<evidence type="ECO:0000256" key="4">
    <source>
        <dbReference type="ARBA" id="ARBA00022691"/>
    </source>
</evidence>
<comment type="caution">
    <text evidence="7">The sequence shown here is derived from an EMBL/GenBank/DDBJ whole genome shotgun (WGS) entry which is preliminary data.</text>
</comment>
<dbReference type="PANTHER" id="PTHR10629">
    <property type="entry name" value="CYTOSINE-SPECIFIC METHYLTRANSFERASE"/>
    <property type="match status" value="1"/>
</dbReference>
<dbReference type="EMBL" id="VLJT01000015">
    <property type="protein sequence ID" value="TWH17775.1"/>
    <property type="molecule type" value="Genomic_DNA"/>
</dbReference>
<feature type="active site" evidence="6">
    <location>
        <position position="35"/>
    </location>
</feature>
<proteinExistence type="inferred from homology"/>
<gene>
    <name evidence="7" type="ORF">L618_001800000660</name>
</gene>
<reference evidence="7 8" key="1">
    <citation type="submission" date="2019-07" db="EMBL/GenBank/DDBJ databases">
        <title>Genome sequencing of lignin-degrading bacterial isolates.</title>
        <authorList>
            <person name="Gladden J."/>
        </authorList>
    </citation>
    <scope>NUCLEOTIDE SEQUENCE [LARGE SCALE GENOMIC DNA]</scope>
    <source>
        <strain evidence="7 8">J45</strain>
    </source>
</reference>
<keyword evidence="4 6" id="KW-0949">S-adenosyl-L-methionine</keyword>
<dbReference type="PANTHER" id="PTHR10629:SF52">
    <property type="entry name" value="DNA (CYTOSINE-5)-METHYLTRANSFERASE 1"/>
    <property type="match status" value="1"/>
</dbReference>
<dbReference type="InterPro" id="IPR001525">
    <property type="entry name" value="C5_MeTfrase"/>
</dbReference>
<keyword evidence="3 6" id="KW-0808">Transferase</keyword>
<dbReference type="PROSITE" id="PS00095">
    <property type="entry name" value="C5_MTASE_2"/>
    <property type="match status" value="1"/>
</dbReference>
<dbReference type="GO" id="GO:0003886">
    <property type="term" value="F:DNA (cytosine-5-)-methyltransferase activity"/>
    <property type="evidence" value="ECO:0007669"/>
    <property type="project" value="UniProtKB-EC"/>
</dbReference>
<dbReference type="InterPro" id="IPR029063">
    <property type="entry name" value="SAM-dependent_MTases_sf"/>
</dbReference>
<evidence type="ECO:0000313" key="7">
    <source>
        <dbReference type="EMBL" id="TWH17775.1"/>
    </source>
</evidence>
<dbReference type="InterPro" id="IPR050390">
    <property type="entry name" value="C5-Methyltransferase"/>
</dbReference>
<accession>A0A562E6W9</accession>
<sequence length="319" mass="34924">MTRRRAGLDTREGDVRTFSPADFPDATMLAGGPPCQTFTVAGTGAGRVALDTVLTLVDAMAQGDDVRSRIAEFDDERTGLVLEPLRWALQAHKAGASYEAIVLEQVPAVLPVWEAMASVLRSIGYSVSTGVLRTEEYGVPQTRRRAILIARQRSNVVMPIATHRPYRKGANREFGDSDRKPWNTMADALKETRGYEFSVVSNYGTGGDPKARGRRTCNEPAFTVTGKVSRNRVFDANGIEVERFTSAEAGRLQTFPLNFPWRGSDIAQQIGNAIPPRLGTHILAAVMGISDLLDEQFFAQAIDGDWSRPPEISDLVQVS</sequence>
<organism evidence="7 8">
    <name type="scientific">Rhodococcus rhodochrous J45</name>
    <dbReference type="NCBI Taxonomy" id="935266"/>
    <lineage>
        <taxon>Bacteria</taxon>
        <taxon>Bacillati</taxon>
        <taxon>Actinomycetota</taxon>
        <taxon>Actinomycetes</taxon>
        <taxon>Mycobacteriales</taxon>
        <taxon>Nocardiaceae</taxon>
        <taxon>Rhodococcus</taxon>
    </lineage>
</organism>
<dbReference type="InterPro" id="IPR031303">
    <property type="entry name" value="C5_meth_CS"/>
</dbReference>
<evidence type="ECO:0000256" key="5">
    <source>
        <dbReference type="ARBA" id="ARBA00022747"/>
    </source>
</evidence>
<dbReference type="Proteomes" id="UP000317573">
    <property type="component" value="Unassembled WGS sequence"/>
</dbReference>
<name>A0A562E6W9_RHORH</name>
<dbReference type="PROSITE" id="PS51679">
    <property type="entry name" value="SAM_MT_C5"/>
    <property type="match status" value="1"/>
</dbReference>
<evidence type="ECO:0000256" key="2">
    <source>
        <dbReference type="ARBA" id="ARBA00022603"/>
    </source>
</evidence>
<evidence type="ECO:0000256" key="6">
    <source>
        <dbReference type="PROSITE-ProRule" id="PRU01016"/>
    </source>
</evidence>
<comment type="similarity">
    <text evidence="6">Belongs to the class I-like SAM-binding methyltransferase superfamily. C5-methyltransferase family.</text>
</comment>
<keyword evidence="5" id="KW-0680">Restriction system</keyword>
<protein>
    <recommendedName>
        <fullName evidence="1">DNA (cytosine-5-)-methyltransferase</fullName>
        <ecNumber evidence="1">2.1.1.37</ecNumber>
    </recommendedName>
</protein>
<dbReference type="Gene3D" id="3.40.50.150">
    <property type="entry name" value="Vaccinia Virus protein VP39"/>
    <property type="match status" value="1"/>
</dbReference>
<dbReference type="AlphaFoldDB" id="A0A562E6W9"/>
<dbReference type="Pfam" id="PF00145">
    <property type="entry name" value="DNA_methylase"/>
    <property type="match status" value="2"/>
</dbReference>
<evidence type="ECO:0000256" key="3">
    <source>
        <dbReference type="ARBA" id="ARBA00022679"/>
    </source>
</evidence>
<dbReference type="EC" id="2.1.1.37" evidence="1"/>
<dbReference type="GO" id="GO:0009307">
    <property type="term" value="P:DNA restriction-modification system"/>
    <property type="evidence" value="ECO:0007669"/>
    <property type="project" value="UniProtKB-KW"/>
</dbReference>
<dbReference type="SUPFAM" id="SSF53335">
    <property type="entry name" value="S-adenosyl-L-methionine-dependent methyltransferases"/>
    <property type="match status" value="1"/>
</dbReference>